<dbReference type="Proteomes" id="UP000653305">
    <property type="component" value="Unassembled WGS sequence"/>
</dbReference>
<name>A0A830C801_9LAMI</name>
<accession>A0A830C801</accession>
<gene>
    <name evidence="1" type="ORF">PHJA_001685200</name>
</gene>
<keyword evidence="1" id="KW-0413">Isomerase</keyword>
<sequence>MQIVDSASEAAIAGVPLDEYRHSFKINLAFNDADVIEEDSLDGVIRRQKMLGSESIIQAKVNWLETAEEIDDLFLGDAGVLSNFINTK</sequence>
<dbReference type="GO" id="GO:0016853">
    <property type="term" value="F:isomerase activity"/>
    <property type="evidence" value="ECO:0007669"/>
    <property type="project" value="UniProtKB-KW"/>
</dbReference>
<keyword evidence="2" id="KW-1185">Reference proteome</keyword>
<organism evidence="1 2">
    <name type="scientific">Phtheirospermum japonicum</name>
    <dbReference type="NCBI Taxonomy" id="374723"/>
    <lineage>
        <taxon>Eukaryota</taxon>
        <taxon>Viridiplantae</taxon>
        <taxon>Streptophyta</taxon>
        <taxon>Embryophyta</taxon>
        <taxon>Tracheophyta</taxon>
        <taxon>Spermatophyta</taxon>
        <taxon>Magnoliopsida</taxon>
        <taxon>eudicotyledons</taxon>
        <taxon>Gunneridae</taxon>
        <taxon>Pentapetalae</taxon>
        <taxon>asterids</taxon>
        <taxon>lamiids</taxon>
        <taxon>Lamiales</taxon>
        <taxon>Orobanchaceae</taxon>
        <taxon>Orobanchaceae incertae sedis</taxon>
        <taxon>Phtheirospermum</taxon>
    </lineage>
</organism>
<dbReference type="AlphaFoldDB" id="A0A830C801"/>
<proteinExistence type="predicted"/>
<reference evidence="1" key="1">
    <citation type="submission" date="2020-07" db="EMBL/GenBank/DDBJ databases">
        <title>Ethylene signaling mediates host invasion by parasitic plants.</title>
        <authorList>
            <person name="Yoshida S."/>
        </authorList>
    </citation>
    <scope>NUCLEOTIDE SEQUENCE</scope>
    <source>
        <strain evidence="1">Okayama</strain>
    </source>
</reference>
<protein>
    <submittedName>
        <fullName evidence="1">Probable ribose-5-phosphate isomerase 4 chloroplastic</fullName>
    </submittedName>
</protein>
<dbReference type="EMBL" id="BMAC01000386">
    <property type="protein sequence ID" value="GFP95409.1"/>
    <property type="molecule type" value="Genomic_DNA"/>
</dbReference>
<comment type="caution">
    <text evidence="1">The sequence shown here is derived from an EMBL/GenBank/DDBJ whole genome shotgun (WGS) entry which is preliminary data.</text>
</comment>
<evidence type="ECO:0000313" key="1">
    <source>
        <dbReference type="EMBL" id="GFP95409.1"/>
    </source>
</evidence>
<evidence type="ECO:0000313" key="2">
    <source>
        <dbReference type="Proteomes" id="UP000653305"/>
    </source>
</evidence>
<dbReference type="OrthoDB" id="1555531at2759"/>